<dbReference type="EMBL" id="CAJNOO010001961">
    <property type="protein sequence ID" value="CAF1220309.1"/>
    <property type="molecule type" value="Genomic_DNA"/>
</dbReference>
<evidence type="ECO:0000313" key="5">
    <source>
        <dbReference type="Proteomes" id="UP000663874"/>
    </source>
</evidence>
<evidence type="ECO:0000313" key="3">
    <source>
        <dbReference type="EMBL" id="CAF3840123.1"/>
    </source>
</evidence>
<comment type="caution">
    <text evidence="3">The sequence shown here is derived from an EMBL/GenBank/DDBJ whole genome shotgun (WGS) entry which is preliminary data.</text>
</comment>
<evidence type="ECO:0008006" key="6">
    <source>
        <dbReference type="Google" id="ProtNLM"/>
    </source>
</evidence>
<evidence type="ECO:0000313" key="2">
    <source>
        <dbReference type="EMBL" id="CAF1356287.1"/>
    </source>
</evidence>
<dbReference type="EMBL" id="CAJNOU010002884">
    <property type="protein sequence ID" value="CAF1356287.1"/>
    <property type="molecule type" value="Genomic_DNA"/>
</dbReference>
<dbReference type="EMBL" id="CAJOAX010004321">
    <property type="protein sequence ID" value="CAF3900302.1"/>
    <property type="molecule type" value="Genomic_DNA"/>
</dbReference>
<gene>
    <name evidence="3" type="ORF">FNK824_LOCUS17291</name>
    <name evidence="4" type="ORF">OTI717_LOCUS23748</name>
    <name evidence="1" type="ORF">RFH988_LOCUS25607</name>
    <name evidence="2" type="ORF">SEV965_LOCUS29135</name>
</gene>
<dbReference type="OrthoDB" id="10041683at2759"/>
<dbReference type="Proteomes" id="UP000663874">
    <property type="component" value="Unassembled WGS sequence"/>
</dbReference>
<accession>A0A819DVY8</accession>
<sequence>MDTHTHLEDLSNEIFFEIFDYLHALDIFTAFASLNKRILSILKSISLHVIILNSHYDREIQFLSSHLTFHAHQVVSLYIYDTIRDRSSIISLLFNRHHFINLQSCKFISINSSTELDNVIKQVKSLNRLVTFVITQPIYQNNNKKYICDITRTILMHKSSSLRSVMLRYNYDYLDISTYTSIASNLISLDLLMSGTLNIVSLYSILPILRVCHRIRYLHVIINHQIVPEYVNLNVSIRHPFINENNLPISPQVTTFDLSTFGICDFRSIAYILRCMPNLIRFKFLHGTQRVPLPVVDNLVNGYAWQQMLETYVPFLSKFDFFISILKKYRKLDLDMVVNSFQHFVEKYPKWQMIIDRWVLASNMFHTQYLQLNMGKMTPRITSFPLFQHIECLVIYMPIILSSSSNNSLNIVNSVQSNDNDDLQQCVTYLSHVVHLPNVNQIGFQSYADTSRWKDIQFILQACPNLINLTISPLYLVLSEFIDNQFLISIFKKIKFLKAILENRYVPLNFVSKLVQRFPSLTGIELEVFSFNDCVSTIDILLSHLKNLSYLKIYYKQVSLLDHPFSRNYIIDKRREAFGFNIIDEHKVIVKRNGESVEIRLS</sequence>
<name>A0A819DVY8_9BILA</name>
<protein>
    <recommendedName>
        <fullName evidence="6">F-box domain-containing protein</fullName>
    </recommendedName>
</protein>
<dbReference type="Proteomes" id="UP000663823">
    <property type="component" value="Unassembled WGS sequence"/>
</dbReference>
<dbReference type="InterPro" id="IPR032675">
    <property type="entry name" value="LRR_dom_sf"/>
</dbReference>
<proteinExistence type="predicted"/>
<dbReference type="Proteomes" id="UP000663889">
    <property type="component" value="Unassembled WGS sequence"/>
</dbReference>
<dbReference type="AlphaFoldDB" id="A0A819DVY8"/>
<dbReference type="EMBL" id="CAJOBE010002728">
    <property type="protein sequence ID" value="CAF3840123.1"/>
    <property type="molecule type" value="Genomic_DNA"/>
</dbReference>
<evidence type="ECO:0000313" key="4">
    <source>
        <dbReference type="EMBL" id="CAF3900302.1"/>
    </source>
</evidence>
<reference evidence="3" key="1">
    <citation type="submission" date="2021-02" db="EMBL/GenBank/DDBJ databases">
        <authorList>
            <person name="Nowell W R."/>
        </authorList>
    </citation>
    <scope>NUCLEOTIDE SEQUENCE</scope>
</reference>
<dbReference type="Gene3D" id="3.80.10.10">
    <property type="entry name" value="Ribonuclease Inhibitor"/>
    <property type="match status" value="1"/>
</dbReference>
<dbReference type="Proteomes" id="UP000663882">
    <property type="component" value="Unassembled WGS sequence"/>
</dbReference>
<evidence type="ECO:0000313" key="1">
    <source>
        <dbReference type="EMBL" id="CAF1220309.1"/>
    </source>
</evidence>
<organism evidence="3 5">
    <name type="scientific">Rotaria sordida</name>
    <dbReference type="NCBI Taxonomy" id="392033"/>
    <lineage>
        <taxon>Eukaryota</taxon>
        <taxon>Metazoa</taxon>
        <taxon>Spiralia</taxon>
        <taxon>Gnathifera</taxon>
        <taxon>Rotifera</taxon>
        <taxon>Eurotatoria</taxon>
        <taxon>Bdelloidea</taxon>
        <taxon>Philodinida</taxon>
        <taxon>Philodinidae</taxon>
        <taxon>Rotaria</taxon>
    </lineage>
</organism>